<dbReference type="Proteomes" id="UP000326198">
    <property type="component" value="Unassembled WGS sequence"/>
</dbReference>
<name>A0A5N7AW96_9EURO</name>
<keyword evidence="2" id="KW-1185">Reference proteome</keyword>
<evidence type="ECO:0000313" key="1">
    <source>
        <dbReference type="EMBL" id="KAE8373070.1"/>
    </source>
</evidence>
<evidence type="ECO:0000313" key="2">
    <source>
        <dbReference type="Proteomes" id="UP000326198"/>
    </source>
</evidence>
<protein>
    <submittedName>
        <fullName evidence="1">Uncharacterized protein</fullName>
    </submittedName>
</protein>
<proteinExistence type="predicted"/>
<reference evidence="1 2" key="1">
    <citation type="submission" date="2019-04" db="EMBL/GenBank/DDBJ databases">
        <title>Friends and foes A comparative genomics studyof 23 Aspergillus species from section Flavi.</title>
        <authorList>
            <consortium name="DOE Joint Genome Institute"/>
            <person name="Kjaerbolling I."/>
            <person name="Vesth T."/>
            <person name="Frisvad J.C."/>
            <person name="Nybo J.L."/>
            <person name="Theobald S."/>
            <person name="Kildgaard S."/>
            <person name="Isbrandt T."/>
            <person name="Kuo A."/>
            <person name="Sato A."/>
            <person name="Lyhne E.K."/>
            <person name="Kogle M.E."/>
            <person name="Wiebenga A."/>
            <person name="Kun R.S."/>
            <person name="Lubbers R.J."/>
            <person name="Makela M.R."/>
            <person name="Barry K."/>
            <person name="Chovatia M."/>
            <person name="Clum A."/>
            <person name="Daum C."/>
            <person name="Haridas S."/>
            <person name="He G."/>
            <person name="LaButti K."/>
            <person name="Lipzen A."/>
            <person name="Mondo S."/>
            <person name="Riley R."/>
            <person name="Salamov A."/>
            <person name="Simmons B.A."/>
            <person name="Magnuson J.K."/>
            <person name="Henrissat B."/>
            <person name="Mortensen U.H."/>
            <person name="Larsen T.O."/>
            <person name="Devries R.P."/>
            <person name="Grigoriev I.V."/>
            <person name="Machida M."/>
            <person name="Baker S.E."/>
            <person name="Andersen M.R."/>
        </authorList>
    </citation>
    <scope>NUCLEOTIDE SEQUENCE [LARGE SCALE GENOMIC DNA]</scope>
    <source>
        <strain evidence="1 2">IBT 29228</strain>
    </source>
</reference>
<dbReference type="AlphaFoldDB" id="A0A5N7AW96"/>
<accession>A0A5N7AW96</accession>
<gene>
    <name evidence="1" type="ORF">BDV26DRAFT_272880</name>
</gene>
<dbReference type="EMBL" id="ML736329">
    <property type="protein sequence ID" value="KAE8373070.1"/>
    <property type="molecule type" value="Genomic_DNA"/>
</dbReference>
<sequence length="55" mass="6694">MQRDVSIVFTFREDVERRSMKLGSGHIRSIRTRTSLSQDRMPRKDWTIIRTFFFT</sequence>
<organism evidence="1 2">
    <name type="scientific">Aspergillus bertholletiae</name>
    <dbReference type="NCBI Taxonomy" id="1226010"/>
    <lineage>
        <taxon>Eukaryota</taxon>
        <taxon>Fungi</taxon>
        <taxon>Dikarya</taxon>
        <taxon>Ascomycota</taxon>
        <taxon>Pezizomycotina</taxon>
        <taxon>Eurotiomycetes</taxon>
        <taxon>Eurotiomycetidae</taxon>
        <taxon>Eurotiales</taxon>
        <taxon>Aspergillaceae</taxon>
        <taxon>Aspergillus</taxon>
        <taxon>Aspergillus subgen. Circumdati</taxon>
    </lineage>
</organism>